<dbReference type="GO" id="GO:0003735">
    <property type="term" value="F:structural constituent of ribosome"/>
    <property type="evidence" value="ECO:0007669"/>
    <property type="project" value="InterPro"/>
</dbReference>
<evidence type="ECO:0000256" key="2">
    <source>
        <dbReference type="ARBA" id="ARBA00022737"/>
    </source>
</evidence>
<feature type="domain" description="S1 motif" evidence="8">
    <location>
        <begin position="370"/>
        <end position="440"/>
    </location>
</feature>
<dbReference type="PANTHER" id="PTHR10724:SF7">
    <property type="entry name" value="SMALL RIBOSOMAL SUBUNIT PROTEIN BS1C"/>
    <property type="match status" value="1"/>
</dbReference>
<dbReference type="PROSITE" id="PS50126">
    <property type="entry name" value="S1"/>
    <property type="match status" value="6"/>
</dbReference>
<feature type="domain" description="S1 motif" evidence="8">
    <location>
        <begin position="198"/>
        <end position="266"/>
    </location>
</feature>
<name>A0A6M7UE91_9HYPH</name>
<dbReference type="GO" id="GO:0022627">
    <property type="term" value="C:cytosolic small ribosomal subunit"/>
    <property type="evidence" value="ECO:0007669"/>
    <property type="project" value="TreeGrafter"/>
</dbReference>
<proteinExistence type="inferred from homology"/>
<dbReference type="EMBL" id="CP033361">
    <property type="protein sequence ID" value="QKC74383.1"/>
    <property type="molecule type" value="Genomic_DNA"/>
</dbReference>
<evidence type="ECO:0000259" key="8">
    <source>
        <dbReference type="PROSITE" id="PS50126"/>
    </source>
</evidence>
<dbReference type="AlphaFoldDB" id="A0A6M7UE91"/>
<reference evidence="9 10" key="1">
    <citation type="submission" date="2018-10" db="EMBL/GenBank/DDBJ databases">
        <authorList>
            <person name="Perry B.J."/>
            <person name="Sullivan J.T."/>
            <person name="Murphy R.J.T."/>
            <person name="Ramsay J.P."/>
            <person name="Ronson C.W."/>
        </authorList>
    </citation>
    <scope>NUCLEOTIDE SEQUENCE [LARGE SCALE GENOMIC DNA]</scope>
    <source>
        <strain evidence="9 10">NZP2014</strain>
    </source>
</reference>
<dbReference type="CDD" id="cd05687">
    <property type="entry name" value="S1_RPS1_repeat_ec1_hs1"/>
    <property type="match status" value="1"/>
</dbReference>
<keyword evidence="5 7" id="KW-0687">Ribonucleoprotein</keyword>
<feature type="domain" description="S1 motif" evidence="8">
    <location>
        <begin position="283"/>
        <end position="353"/>
    </location>
</feature>
<evidence type="ECO:0000256" key="3">
    <source>
        <dbReference type="ARBA" id="ARBA00022884"/>
    </source>
</evidence>
<dbReference type="Proteomes" id="UP000503339">
    <property type="component" value="Chromosome"/>
</dbReference>
<dbReference type="InterPro" id="IPR003029">
    <property type="entry name" value="S1_domain"/>
</dbReference>
<dbReference type="CDD" id="cd04465">
    <property type="entry name" value="S1_RPS1_repeat_ec2_hs2"/>
    <property type="match status" value="1"/>
</dbReference>
<evidence type="ECO:0000313" key="10">
    <source>
        <dbReference type="Proteomes" id="UP000503339"/>
    </source>
</evidence>
<dbReference type="InterPro" id="IPR035104">
    <property type="entry name" value="Ribosomal_protein_S1-like"/>
</dbReference>
<evidence type="ECO:0000256" key="6">
    <source>
        <dbReference type="ARBA" id="ARBA00025604"/>
    </source>
</evidence>
<dbReference type="Gene3D" id="2.40.50.140">
    <property type="entry name" value="Nucleic acid-binding proteins"/>
    <property type="match status" value="6"/>
</dbReference>
<feature type="domain" description="S1 motif" evidence="8">
    <location>
        <begin position="27"/>
        <end position="93"/>
    </location>
</feature>
<dbReference type="InterPro" id="IPR012340">
    <property type="entry name" value="NA-bd_OB-fold"/>
</dbReference>
<dbReference type="NCBIfam" id="TIGR00717">
    <property type="entry name" value="rpsA"/>
    <property type="match status" value="1"/>
</dbReference>
<evidence type="ECO:0000256" key="7">
    <source>
        <dbReference type="PIRNR" id="PIRNR002111"/>
    </source>
</evidence>
<dbReference type="RefSeq" id="WP_027052747.1">
    <property type="nucleotide sequence ID" value="NZ_CP033361.1"/>
</dbReference>
<dbReference type="Pfam" id="PF00575">
    <property type="entry name" value="S1"/>
    <property type="match status" value="6"/>
</dbReference>
<organism evidence="9 10">
    <name type="scientific">Mesorhizobium erdmanii</name>
    <dbReference type="NCBI Taxonomy" id="1777866"/>
    <lineage>
        <taxon>Bacteria</taxon>
        <taxon>Pseudomonadati</taxon>
        <taxon>Pseudomonadota</taxon>
        <taxon>Alphaproteobacteria</taxon>
        <taxon>Hyphomicrobiales</taxon>
        <taxon>Phyllobacteriaceae</taxon>
        <taxon>Mesorhizobium</taxon>
    </lineage>
</organism>
<dbReference type="CDD" id="cd05691">
    <property type="entry name" value="S1_RPS1_repeat_ec6"/>
    <property type="match status" value="1"/>
</dbReference>
<comment type="similarity">
    <text evidence="1 7">Belongs to the bacterial ribosomal protein bS1 family.</text>
</comment>
<dbReference type="SMART" id="SM00316">
    <property type="entry name" value="S1"/>
    <property type="match status" value="6"/>
</dbReference>
<feature type="domain" description="S1 motif" evidence="8">
    <location>
        <begin position="459"/>
        <end position="529"/>
    </location>
</feature>
<dbReference type="InterPro" id="IPR000110">
    <property type="entry name" value="Ribosomal_bS1"/>
</dbReference>
<dbReference type="GO" id="GO:0006412">
    <property type="term" value="P:translation"/>
    <property type="evidence" value="ECO:0007669"/>
    <property type="project" value="InterPro"/>
</dbReference>
<gene>
    <name evidence="9" type="ORF">EB233_01575</name>
</gene>
<accession>A0A6M7UE91</accession>
<dbReference type="NCBIfam" id="NF004952">
    <property type="entry name" value="PRK06299.1-2"/>
    <property type="match status" value="1"/>
</dbReference>
<dbReference type="KEGG" id="merd:EB233_01575"/>
<dbReference type="NCBIfam" id="NF004955">
    <property type="entry name" value="PRK06299.1-5"/>
    <property type="match status" value="1"/>
</dbReference>
<keyword evidence="4 7" id="KW-0689">Ribosomal protein</keyword>
<feature type="domain" description="S1 motif" evidence="8">
    <location>
        <begin position="111"/>
        <end position="177"/>
    </location>
</feature>
<dbReference type="SUPFAM" id="SSF50249">
    <property type="entry name" value="Nucleic acid-binding proteins"/>
    <property type="match status" value="6"/>
</dbReference>
<protein>
    <recommendedName>
        <fullName evidence="7">30S ribosomal protein S1</fullName>
    </recommendedName>
</protein>
<keyword evidence="2" id="KW-0677">Repeat</keyword>
<evidence type="ECO:0000256" key="5">
    <source>
        <dbReference type="ARBA" id="ARBA00023274"/>
    </source>
</evidence>
<dbReference type="PANTHER" id="PTHR10724">
    <property type="entry name" value="30S RIBOSOMAL PROTEIN S1"/>
    <property type="match status" value="1"/>
</dbReference>
<keyword evidence="3 7" id="KW-0694">RNA-binding</keyword>
<dbReference type="FunFam" id="2.40.50.140:FF:000011">
    <property type="entry name" value="30S ribosomal protein S1"/>
    <property type="match status" value="1"/>
</dbReference>
<sequence>MSAANPTRDDFASLLEESFTTGHSGEGQVVKGTITAIEKDMAIIDVGLKVEGRVPLKEFGVKGKDTTLKVGDTVEVYVERIENALGEAMLSREKARREESWVRLEEKFTKGERVEGVIFNQVKGGFTVDLDGAVAFLPRSQVDIRPIRDVSPLMHNPQPFEILKMDRRRGNIVVSRRTVLEESRAEQRSEIVQNLEEGQVVEGVVKNITDYGAFVDLGGIDGLLHVTDMAWRRVNHPTEILNIGQTVKVQIIRINQETHRISLGMKQLESDPWSEIGTKFPIGKKIKGTVTNITDYGAFVELEPGIEGLIHVSEMSWTKKNVHPGKILSTTQEVDVVVLEVDPAKRRISLGLKQTLENPWEAFARNHPVGSQVEGEVKNKTEFGLFIGLEGDVDGMVHLSDLDWTRPGEQVIEEYNRGDMVKAQVLDVDIEKERISLGIKQLARDTVGEAATSGELRKNAVVTCEVIGVKDGGLEVRLVDSGIETFIKRSDLSRDRDEQRPERFTVGQKVDARVIAFDKKTRKLQVSIKALEIAEEKEAVAQYGSTDSGASLGDILGAALKKQGS</sequence>
<evidence type="ECO:0000313" key="9">
    <source>
        <dbReference type="EMBL" id="QKC74383.1"/>
    </source>
</evidence>
<evidence type="ECO:0000256" key="4">
    <source>
        <dbReference type="ARBA" id="ARBA00022980"/>
    </source>
</evidence>
<dbReference type="GO" id="GO:0003729">
    <property type="term" value="F:mRNA binding"/>
    <property type="evidence" value="ECO:0007669"/>
    <property type="project" value="TreeGrafter"/>
</dbReference>
<evidence type="ECO:0000256" key="1">
    <source>
        <dbReference type="ARBA" id="ARBA00006767"/>
    </source>
</evidence>
<dbReference type="FunFam" id="2.40.50.140:FF:000018">
    <property type="entry name" value="30S ribosomal protein S1"/>
    <property type="match status" value="1"/>
</dbReference>
<comment type="function">
    <text evidence="6 7">Binds mRNA; thus facilitating recognition of the initiation point. It is needed to translate mRNA with a short Shine-Dalgarno (SD) purine-rich sequence.</text>
</comment>
<keyword evidence="10" id="KW-1185">Reference proteome</keyword>
<dbReference type="InterPro" id="IPR050437">
    <property type="entry name" value="Ribos_protein_bS1-like"/>
</dbReference>
<dbReference type="PIRSF" id="PIRSF002111">
    <property type="entry name" value="RpsA"/>
    <property type="match status" value="1"/>
</dbReference>
<dbReference type="PRINTS" id="PR00681">
    <property type="entry name" value="RIBOSOMALS1"/>
</dbReference>
<dbReference type="CDD" id="cd05688">
    <property type="entry name" value="S1_RPS1_repeat_ec3"/>
    <property type="match status" value="1"/>
</dbReference>